<evidence type="ECO:0000256" key="4">
    <source>
        <dbReference type="PROSITE-ProRule" id="PRU00335"/>
    </source>
</evidence>
<reference evidence="6 7" key="1">
    <citation type="submission" date="2019-01" db="EMBL/GenBank/DDBJ databases">
        <title>Lactibacter flavus gen. nov., sp. nov., a novel bacterium of the family Propionibacteriaceae isolated from raw milk and dairy products.</title>
        <authorList>
            <person name="Huptas C."/>
            <person name="Wenning M."/>
            <person name="Breitenwieser F."/>
            <person name="Doll E."/>
            <person name="Von Neubeck M."/>
            <person name="Busse H.-J."/>
            <person name="Scherer S."/>
        </authorList>
    </citation>
    <scope>NUCLEOTIDE SEQUENCE [LARGE SCALE GENOMIC DNA]</scope>
    <source>
        <strain evidence="6 7">KCTC 33808</strain>
    </source>
</reference>
<dbReference type="InterPro" id="IPR050109">
    <property type="entry name" value="HTH-type_TetR-like_transc_reg"/>
</dbReference>
<dbReference type="GO" id="GO:0000976">
    <property type="term" value="F:transcription cis-regulatory region binding"/>
    <property type="evidence" value="ECO:0007669"/>
    <property type="project" value="TreeGrafter"/>
</dbReference>
<protein>
    <submittedName>
        <fullName evidence="6">TetR/AcrR family transcriptional regulator</fullName>
    </submittedName>
</protein>
<accession>A0A4Q9KG28</accession>
<dbReference type="InterPro" id="IPR009057">
    <property type="entry name" value="Homeodomain-like_sf"/>
</dbReference>
<dbReference type="GO" id="GO:0003700">
    <property type="term" value="F:DNA-binding transcription factor activity"/>
    <property type="evidence" value="ECO:0007669"/>
    <property type="project" value="TreeGrafter"/>
</dbReference>
<dbReference type="OrthoDB" id="3731192at2"/>
<evidence type="ECO:0000256" key="2">
    <source>
        <dbReference type="ARBA" id="ARBA00023125"/>
    </source>
</evidence>
<evidence type="ECO:0000259" key="5">
    <source>
        <dbReference type="PROSITE" id="PS50977"/>
    </source>
</evidence>
<keyword evidence="1" id="KW-0805">Transcription regulation</keyword>
<name>A0A4Q9KG28_9ACTN</name>
<dbReference type="EMBL" id="SDMQ01000004">
    <property type="protein sequence ID" value="TBT85868.1"/>
    <property type="molecule type" value="Genomic_DNA"/>
</dbReference>
<sequence length="252" mass="28220">MRWTMARRVSKRPDVRRDEMMDAALRLCIDVGYERLSIDQVTQAVGVAKGTFYYHFPSRTALLLALVDRWVDELFEGLEARAPHLEGTGAERFRQLMQLSAQWKLARVDSALASIPLLYKPENLELRHRLFDSWTARMRHLFLPLVEMGHDDGSLAVDDPGATVDVVLAMMVDGSARLTDRAFAADTEDEYLQLLTTGLPALMTATERVLGAAPDTFAIPGDFTETYRAMRGPFLAALGRDPADSPHPTQED</sequence>
<evidence type="ECO:0000256" key="3">
    <source>
        <dbReference type="ARBA" id="ARBA00023163"/>
    </source>
</evidence>
<dbReference type="Gene3D" id="1.10.357.10">
    <property type="entry name" value="Tetracycline Repressor, domain 2"/>
    <property type="match status" value="1"/>
</dbReference>
<dbReference type="PANTHER" id="PTHR30055:SF234">
    <property type="entry name" value="HTH-TYPE TRANSCRIPTIONAL REGULATOR BETI"/>
    <property type="match status" value="1"/>
</dbReference>
<dbReference type="AlphaFoldDB" id="A0A4Q9KG28"/>
<dbReference type="Proteomes" id="UP000292373">
    <property type="component" value="Unassembled WGS sequence"/>
</dbReference>
<feature type="DNA-binding region" description="H-T-H motif" evidence="4">
    <location>
        <begin position="37"/>
        <end position="56"/>
    </location>
</feature>
<dbReference type="InterPro" id="IPR001647">
    <property type="entry name" value="HTH_TetR"/>
</dbReference>
<dbReference type="PROSITE" id="PS50977">
    <property type="entry name" value="HTH_TETR_2"/>
    <property type="match status" value="1"/>
</dbReference>
<dbReference type="SUPFAM" id="SSF46689">
    <property type="entry name" value="Homeodomain-like"/>
    <property type="match status" value="1"/>
</dbReference>
<comment type="caution">
    <text evidence="6">The sequence shown here is derived from an EMBL/GenBank/DDBJ whole genome shotgun (WGS) entry which is preliminary data.</text>
</comment>
<organism evidence="6 7">
    <name type="scientific">Propioniciclava sinopodophylli</name>
    <dbReference type="NCBI Taxonomy" id="1837344"/>
    <lineage>
        <taxon>Bacteria</taxon>
        <taxon>Bacillati</taxon>
        <taxon>Actinomycetota</taxon>
        <taxon>Actinomycetes</taxon>
        <taxon>Propionibacteriales</taxon>
        <taxon>Propionibacteriaceae</taxon>
        <taxon>Propioniciclava</taxon>
    </lineage>
</organism>
<evidence type="ECO:0000313" key="6">
    <source>
        <dbReference type="EMBL" id="TBT85868.1"/>
    </source>
</evidence>
<keyword evidence="7" id="KW-1185">Reference proteome</keyword>
<evidence type="ECO:0000313" key="7">
    <source>
        <dbReference type="Proteomes" id="UP000292373"/>
    </source>
</evidence>
<gene>
    <name evidence="6" type="ORF">ET989_05280</name>
</gene>
<proteinExistence type="predicted"/>
<feature type="domain" description="HTH tetR-type" evidence="5">
    <location>
        <begin position="14"/>
        <end position="74"/>
    </location>
</feature>
<keyword evidence="3" id="KW-0804">Transcription</keyword>
<evidence type="ECO:0000256" key="1">
    <source>
        <dbReference type="ARBA" id="ARBA00023015"/>
    </source>
</evidence>
<dbReference type="PANTHER" id="PTHR30055">
    <property type="entry name" value="HTH-TYPE TRANSCRIPTIONAL REGULATOR RUTR"/>
    <property type="match status" value="1"/>
</dbReference>
<dbReference type="Pfam" id="PF00440">
    <property type="entry name" value="TetR_N"/>
    <property type="match status" value="1"/>
</dbReference>
<keyword evidence="2 4" id="KW-0238">DNA-binding</keyword>
<dbReference type="PRINTS" id="PR00455">
    <property type="entry name" value="HTHTETR"/>
</dbReference>